<dbReference type="InterPro" id="IPR042099">
    <property type="entry name" value="ANL_N_sf"/>
</dbReference>
<evidence type="ECO:0000256" key="2">
    <source>
        <dbReference type="ARBA" id="ARBA00022553"/>
    </source>
</evidence>
<evidence type="ECO:0000313" key="8">
    <source>
        <dbReference type="Proteomes" id="UP001175226"/>
    </source>
</evidence>
<dbReference type="InterPro" id="IPR020845">
    <property type="entry name" value="AMP-binding_CS"/>
</dbReference>
<dbReference type="Proteomes" id="UP001175226">
    <property type="component" value="Unassembled WGS sequence"/>
</dbReference>
<dbReference type="Pfam" id="PF00501">
    <property type="entry name" value="AMP-binding"/>
    <property type="match status" value="1"/>
</dbReference>
<dbReference type="SUPFAM" id="SSF56801">
    <property type="entry name" value="Acetyl-CoA synthetase-like"/>
    <property type="match status" value="1"/>
</dbReference>
<name>A0AA39J5I0_9AGAR</name>
<dbReference type="GO" id="GO:0031177">
    <property type="term" value="F:phosphopantetheine binding"/>
    <property type="evidence" value="ECO:0007669"/>
    <property type="project" value="TreeGrafter"/>
</dbReference>
<keyword evidence="1" id="KW-0596">Phosphopantetheine</keyword>
<dbReference type="Gene3D" id="3.30.300.30">
    <property type="match status" value="1"/>
</dbReference>
<dbReference type="PANTHER" id="PTHR45527">
    <property type="entry name" value="NONRIBOSOMAL PEPTIDE SYNTHETASE"/>
    <property type="match status" value="1"/>
</dbReference>
<dbReference type="GO" id="GO:0043041">
    <property type="term" value="P:amino acid activation for nonribosomal peptide biosynthetic process"/>
    <property type="evidence" value="ECO:0007669"/>
    <property type="project" value="TreeGrafter"/>
</dbReference>
<dbReference type="NCBIfam" id="TIGR01733">
    <property type="entry name" value="AA-adenyl-dom"/>
    <property type="match status" value="1"/>
</dbReference>
<keyword evidence="2" id="KW-0597">Phosphoprotein</keyword>
<dbReference type="PROSITE" id="PS00455">
    <property type="entry name" value="AMP_BINDING"/>
    <property type="match status" value="1"/>
</dbReference>
<evidence type="ECO:0000256" key="5">
    <source>
        <dbReference type="SAM" id="MobiDB-lite"/>
    </source>
</evidence>
<feature type="domain" description="AMP-dependent synthetase/ligase" evidence="6">
    <location>
        <begin position="61"/>
        <end position="388"/>
    </location>
</feature>
<feature type="compositionally biased region" description="Basic and acidic residues" evidence="5">
    <location>
        <begin position="37"/>
        <end position="46"/>
    </location>
</feature>
<evidence type="ECO:0000256" key="3">
    <source>
        <dbReference type="ARBA" id="ARBA00022598"/>
    </source>
</evidence>
<dbReference type="GO" id="GO:0005737">
    <property type="term" value="C:cytoplasm"/>
    <property type="evidence" value="ECO:0007669"/>
    <property type="project" value="TreeGrafter"/>
</dbReference>
<dbReference type="InterPro" id="IPR000873">
    <property type="entry name" value="AMP-dep_synth/lig_dom"/>
</dbReference>
<comment type="similarity">
    <text evidence="4">Belongs to the NRP synthetase family.</text>
</comment>
<keyword evidence="3" id="KW-0436">Ligase</keyword>
<gene>
    <name evidence="7" type="ORF">EV421DRAFT_1892351</name>
</gene>
<keyword evidence="8" id="KW-1185">Reference proteome</keyword>
<protein>
    <submittedName>
        <fullName evidence="7">AMP-binding protein</fullName>
    </submittedName>
</protein>
<dbReference type="GO" id="GO:0044550">
    <property type="term" value="P:secondary metabolite biosynthetic process"/>
    <property type="evidence" value="ECO:0007669"/>
    <property type="project" value="TreeGrafter"/>
</dbReference>
<comment type="caution">
    <text evidence="7">The sequence shown here is derived from an EMBL/GenBank/DDBJ whole genome shotgun (WGS) entry which is preliminary data.</text>
</comment>
<dbReference type="PANTHER" id="PTHR45527:SF11">
    <property type="entry name" value="NONRIBOSOMAL PEPTIDE SYNTHETASE 5"/>
    <property type="match status" value="1"/>
</dbReference>
<feature type="region of interest" description="Disordered" evidence="5">
    <location>
        <begin position="37"/>
        <end position="56"/>
    </location>
</feature>
<evidence type="ECO:0000256" key="1">
    <source>
        <dbReference type="ARBA" id="ARBA00022450"/>
    </source>
</evidence>
<dbReference type="InterPro" id="IPR010071">
    <property type="entry name" value="AA_adenyl_dom"/>
</dbReference>
<dbReference type="GO" id="GO:0016874">
    <property type="term" value="F:ligase activity"/>
    <property type="evidence" value="ECO:0007669"/>
    <property type="project" value="UniProtKB-KW"/>
</dbReference>
<dbReference type="Gene3D" id="3.40.50.12780">
    <property type="entry name" value="N-terminal domain of ligase-like"/>
    <property type="match status" value="1"/>
</dbReference>
<evidence type="ECO:0000313" key="7">
    <source>
        <dbReference type="EMBL" id="KAK0436506.1"/>
    </source>
</evidence>
<dbReference type="AlphaFoldDB" id="A0AA39J5I0"/>
<evidence type="ECO:0000259" key="6">
    <source>
        <dbReference type="Pfam" id="PF00501"/>
    </source>
</evidence>
<dbReference type="EMBL" id="JAUEPT010000054">
    <property type="protein sequence ID" value="KAK0436506.1"/>
    <property type="molecule type" value="Genomic_DNA"/>
</dbReference>
<sequence>MDPANLFDSCLRSIHRFMLALLGRYFLGASRQWSKRPVKDHDEIPEKPNSPPTSQPIISDQAVVDHFGNSLSYRELDRLSLRLASYLRSRGVGRGSLVGLVVQRSIPQVVAILGVLRAGAAYIPLDGNVVTDDTLTGIMDNADPSYILISKGCIARAGILSHPYGCLEDVLDMIDQSQAVYADVSNPTSRRSDTAYIIFTSGTTGKPKGVMVSHSNVVNLLSLAPGNLGIKPGVKVAQLMNVAFDMCAWETLGCLMNGGTLYLRGPHRCDWIKVMKTVDVLIATPSILAPHEPKDFPNVRVVATAGEPCPQSLADKWAAQATFYNSCGPTEITIVNTMHCHVPNTALSIGKPTPNNSIYILDDYLRPVPVGATGIMWAGGDGVSKGYLGLDDLTSKRFLADPFRGGKMYNTGDIGRWRDDGSIDHLGRVDDQVKIKGFRVELDGVSATMLSCPEVTSACAVLVGDDLFGFYTPPSVEVALVQDAVCRMLPRYSVPSKFIPLPSLPLTKNGKTNKVELKAIASQRPARSRLSSKLTAVIMTISTLRSAPSCIYSLLDSLRFSRI</sequence>
<dbReference type="InterPro" id="IPR020459">
    <property type="entry name" value="AMP-binding"/>
</dbReference>
<proteinExistence type="inferred from homology"/>
<organism evidence="7 8">
    <name type="scientific">Armillaria borealis</name>
    <dbReference type="NCBI Taxonomy" id="47425"/>
    <lineage>
        <taxon>Eukaryota</taxon>
        <taxon>Fungi</taxon>
        <taxon>Dikarya</taxon>
        <taxon>Basidiomycota</taxon>
        <taxon>Agaricomycotina</taxon>
        <taxon>Agaricomycetes</taxon>
        <taxon>Agaricomycetidae</taxon>
        <taxon>Agaricales</taxon>
        <taxon>Marasmiineae</taxon>
        <taxon>Physalacriaceae</taxon>
        <taxon>Armillaria</taxon>
    </lineage>
</organism>
<accession>A0AA39J5I0</accession>
<reference evidence="7" key="1">
    <citation type="submission" date="2023-06" db="EMBL/GenBank/DDBJ databases">
        <authorList>
            <consortium name="Lawrence Berkeley National Laboratory"/>
            <person name="Ahrendt S."/>
            <person name="Sahu N."/>
            <person name="Indic B."/>
            <person name="Wong-Bajracharya J."/>
            <person name="Merenyi Z."/>
            <person name="Ke H.-M."/>
            <person name="Monk M."/>
            <person name="Kocsube S."/>
            <person name="Drula E."/>
            <person name="Lipzen A."/>
            <person name="Balint B."/>
            <person name="Henrissat B."/>
            <person name="Andreopoulos B."/>
            <person name="Martin F.M."/>
            <person name="Harder C.B."/>
            <person name="Rigling D."/>
            <person name="Ford K.L."/>
            <person name="Foster G.D."/>
            <person name="Pangilinan J."/>
            <person name="Papanicolaou A."/>
            <person name="Barry K."/>
            <person name="LaButti K."/>
            <person name="Viragh M."/>
            <person name="Koriabine M."/>
            <person name="Yan M."/>
            <person name="Riley R."/>
            <person name="Champramary S."/>
            <person name="Plett K.L."/>
            <person name="Tsai I.J."/>
            <person name="Slot J."/>
            <person name="Sipos G."/>
            <person name="Plett J."/>
            <person name="Nagy L.G."/>
            <person name="Grigoriev I.V."/>
        </authorList>
    </citation>
    <scope>NUCLEOTIDE SEQUENCE</scope>
    <source>
        <strain evidence="7">FPL87.14</strain>
    </source>
</reference>
<dbReference type="PRINTS" id="PR00154">
    <property type="entry name" value="AMPBINDING"/>
</dbReference>
<evidence type="ECO:0000256" key="4">
    <source>
        <dbReference type="ARBA" id="ARBA00029454"/>
    </source>
</evidence>
<dbReference type="InterPro" id="IPR045851">
    <property type="entry name" value="AMP-bd_C_sf"/>
</dbReference>